<evidence type="ECO:0000256" key="2">
    <source>
        <dbReference type="SAM" id="SignalP"/>
    </source>
</evidence>
<accession>A0AAV1PEL5</accession>
<dbReference type="PANTHER" id="PTHR18839">
    <property type="entry name" value="MITOTIC INTERACTOR AND SUBSTRATE OF PLK1 MISP FAMILY MEMBER"/>
    <property type="match status" value="1"/>
</dbReference>
<keyword evidence="2" id="KW-0732">Signal</keyword>
<dbReference type="InterPro" id="IPR042779">
    <property type="entry name" value="MISP/MISP3-like"/>
</dbReference>
<sequence>MRPSSRQRVAAWLLALPLGRGGEECARRGRLEMISFWLLCWKLLRATAGLRRTTAELTDGNQDDGSSDNNNPVDDSPTPTQPADPVTMEISSSPSPTDLERDNFVSCLSQEVEELHYPEVRGVLQSISDKQEEIEAVEGENGKRDEDECDYLVFEIGEKKEREEGDENEGGQETERGGEEGEEGGRGETDGEDEGREKVEGENGIRGETEGEDMGIGETEGKDGGIREIEGREEDGWREEMAGEMRDNALSDLLFISGSPLCPPSSGPCVVNSDPLEQPAAATLLEAWGHDLGNRDDLSDGHLSDCLQAELAIVYSDSDAGEDQWVAFTSNQEEASGRTQDGICEGDSKEEEKGGGEEEEGRKQEEDEAELAEIGTEEMREEEVEKEQEKRTEAGNEDEEQMMARRGPLMRSPSASSTTSSLDPDRRVPVDYSIQQDALSENVSTEHLDFLLARQQWKKMEEEVKGQPIPKPGLRAQGSFQGTHTSLYPPTRSPRLKHSSEDSGLDDLSYRSPLEDPESAVEREIRLTLEREERHRRERGIVSHGLTIPRPSTLQTGRSPPRPPACRTPTLSISPSPSCSSSLPRSFYHEMTANNVIILEPDSSSSASRNRLLTSAIGGLSDWPTSLDAMPAANVIVVETSNLIIRSASEFCLSSAPVSMEMQESTFSSNPFFKLRSLSSQSLVEQEIRMVRQREEEWRKQREEMWRRRREEEWKRGRERYDTVLVSPGLNDNISYNVPPFPLFGATTTECHGTAMGGLPTSQSEEGVNYDKARLTAI</sequence>
<protein>
    <submittedName>
        <fullName evidence="3">Uncharacterized protein LOC122993152 isoform X2</fullName>
    </submittedName>
</protein>
<feature type="region of interest" description="Disordered" evidence="1">
    <location>
        <begin position="329"/>
        <end position="430"/>
    </location>
</feature>
<dbReference type="PANTHER" id="PTHR18839:SF0">
    <property type="entry name" value="MITOTIC INTERACTOR AND SUBSTRATE OF PLK1 ISOFORM X1-RELATED"/>
    <property type="match status" value="1"/>
</dbReference>
<keyword evidence="4" id="KW-1185">Reference proteome</keyword>
<evidence type="ECO:0000313" key="3">
    <source>
        <dbReference type="EMBL" id="CAK6969389.1"/>
    </source>
</evidence>
<feature type="compositionally biased region" description="Polar residues" evidence="1">
    <location>
        <begin position="478"/>
        <end position="488"/>
    </location>
</feature>
<evidence type="ECO:0000256" key="1">
    <source>
        <dbReference type="SAM" id="MobiDB-lite"/>
    </source>
</evidence>
<dbReference type="EMBL" id="CAWUFR010000135">
    <property type="protein sequence ID" value="CAK6969389.1"/>
    <property type="molecule type" value="Genomic_DNA"/>
</dbReference>
<feature type="compositionally biased region" description="Polar residues" evidence="1">
    <location>
        <begin position="329"/>
        <end position="339"/>
    </location>
</feature>
<name>A0AAV1PEL5_SCOSC</name>
<feature type="compositionally biased region" description="Basic and acidic residues" evidence="1">
    <location>
        <begin position="173"/>
        <end position="209"/>
    </location>
</feature>
<reference evidence="3 4" key="1">
    <citation type="submission" date="2024-01" db="EMBL/GenBank/DDBJ databases">
        <authorList>
            <person name="Alioto T."/>
            <person name="Alioto T."/>
            <person name="Gomez Garrido J."/>
        </authorList>
    </citation>
    <scope>NUCLEOTIDE SEQUENCE [LARGE SCALE GENOMIC DNA]</scope>
</reference>
<feature type="compositionally biased region" description="Basic and acidic residues" evidence="1">
    <location>
        <begin position="219"/>
        <end position="240"/>
    </location>
</feature>
<feature type="region of interest" description="Disordered" evidence="1">
    <location>
        <begin position="156"/>
        <end position="240"/>
    </location>
</feature>
<feature type="compositionally biased region" description="Low complexity" evidence="1">
    <location>
        <begin position="412"/>
        <end position="421"/>
    </location>
</feature>
<comment type="caution">
    <text evidence="3">The sequence shown here is derived from an EMBL/GenBank/DDBJ whole genome shotgun (WGS) entry which is preliminary data.</text>
</comment>
<feature type="chain" id="PRO_5043326293" evidence="2">
    <location>
        <begin position="22"/>
        <end position="778"/>
    </location>
</feature>
<feature type="region of interest" description="Disordered" evidence="1">
    <location>
        <begin position="547"/>
        <end position="578"/>
    </location>
</feature>
<feature type="region of interest" description="Disordered" evidence="1">
    <location>
        <begin position="56"/>
        <end position="101"/>
    </location>
</feature>
<feature type="compositionally biased region" description="Acidic residues" evidence="1">
    <location>
        <begin position="366"/>
        <end position="386"/>
    </location>
</feature>
<feature type="region of interest" description="Disordered" evidence="1">
    <location>
        <begin position="463"/>
        <end position="521"/>
    </location>
</feature>
<organism evidence="3 4">
    <name type="scientific">Scomber scombrus</name>
    <name type="common">Atlantic mackerel</name>
    <name type="synonym">Scomber vernalis</name>
    <dbReference type="NCBI Taxonomy" id="13677"/>
    <lineage>
        <taxon>Eukaryota</taxon>
        <taxon>Metazoa</taxon>
        <taxon>Chordata</taxon>
        <taxon>Craniata</taxon>
        <taxon>Vertebrata</taxon>
        <taxon>Euteleostomi</taxon>
        <taxon>Actinopterygii</taxon>
        <taxon>Neopterygii</taxon>
        <taxon>Teleostei</taxon>
        <taxon>Neoteleostei</taxon>
        <taxon>Acanthomorphata</taxon>
        <taxon>Pelagiaria</taxon>
        <taxon>Scombriformes</taxon>
        <taxon>Scombridae</taxon>
        <taxon>Scomber</taxon>
    </lineage>
</organism>
<evidence type="ECO:0000313" key="4">
    <source>
        <dbReference type="Proteomes" id="UP001314229"/>
    </source>
</evidence>
<gene>
    <name evidence="3" type="ORF">FSCOSCO3_A025040</name>
</gene>
<feature type="signal peptide" evidence="2">
    <location>
        <begin position="1"/>
        <end position="21"/>
    </location>
</feature>
<dbReference type="Proteomes" id="UP001314229">
    <property type="component" value="Unassembled WGS sequence"/>
</dbReference>
<feature type="compositionally biased region" description="Basic and acidic residues" evidence="1">
    <location>
        <begin position="346"/>
        <end position="365"/>
    </location>
</feature>
<feature type="compositionally biased region" description="Low complexity" evidence="1">
    <location>
        <begin position="567"/>
        <end position="578"/>
    </location>
</feature>
<dbReference type="AlphaFoldDB" id="A0AAV1PEL5"/>
<proteinExistence type="predicted"/>